<dbReference type="Proteomes" id="UP000199339">
    <property type="component" value="Unassembled WGS sequence"/>
</dbReference>
<accession>A0A1I4T4C4</accession>
<keyword evidence="2" id="KW-1185">Reference proteome</keyword>
<proteinExistence type="predicted"/>
<gene>
    <name evidence="1" type="ORF">SAMN04487961_0987</name>
</gene>
<name>A0A1I4T4C4_9GAMM</name>
<sequence>MSLFDSAEDALSSAQFKHFADDGYYDGSAEPNCRVIVDTETLWLQGEESTSAREQVSLSFLLSEVNPQRGKIVIVGGKSYKLGQRVKTTANEAVHLVSK</sequence>
<protein>
    <submittedName>
        <fullName evidence="1">Uncharacterized protein</fullName>
    </submittedName>
</protein>
<evidence type="ECO:0000313" key="2">
    <source>
        <dbReference type="Proteomes" id="UP000199339"/>
    </source>
</evidence>
<evidence type="ECO:0000313" key="1">
    <source>
        <dbReference type="EMBL" id="SFM71400.1"/>
    </source>
</evidence>
<dbReference type="EMBL" id="FOUR01000002">
    <property type="protein sequence ID" value="SFM71400.1"/>
    <property type="molecule type" value="Genomic_DNA"/>
</dbReference>
<dbReference type="AlphaFoldDB" id="A0A1I4T4C4"/>
<reference evidence="2" key="1">
    <citation type="submission" date="2016-10" db="EMBL/GenBank/DDBJ databases">
        <authorList>
            <person name="Varghese N."/>
            <person name="Submissions S."/>
        </authorList>
    </citation>
    <scope>NUCLEOTIDE SEQUENCE [LARGE SCALE GENOMIC DNA]</scope>
    <source>
        <strain evidence="2">CGMCC 1.6775</strain>
    </source>
</reference>
<organism evidence="1 2">
    <name type="scientific">Marinobacter pelagius</name>
    <dbReference type="NCBI Taxonomy" id="379482"/>
    <lineage>
        <taxon>Bacteria</taxon>
        <taxon>Pseudomonadati</taxon>
        <taxon>Pseudomonadota</taxon>
        <taxon>Gammaproteobacteria</taxon>
        <taxon>Pseudomonadales</taxon>
        <taxon>Marinobacteraceae</taxon>
        <taxon>Marinobacter</taxon>
    </lineage>
</organism>
<dbReference type="RefSeq" id="WP_091999619.1">
    <property type="nucleotide sequence ID" value="NZ_FOUR01000002.1"/>
</dbReference>